<protein>
    <submittedName>
        <fullName evidence="2">Uncharacterized protein</fullName>
    </submittedName>
</protein>
<name>A0A9P7K4H0_9AGAR</name>
<gene>
    <name evidence="2" type="ORF">H0H81_002729</name>
</gene>
<keyword evidence="3" id="KW-1185">Reference proteome</keyword>
<accession>A0A9P7K4H0</accession>
<dbReference type="Proteomes" id="UP000717328">
    <property type="component" value="Unassembled WGS sequence"/>
</dbReference>
<comment type="caution">
    <text evidence="2">The sequence shown here is derived from an EMBL/GenBank/DDBJ whole genome shotgun (WGS) entry which is preliminary data.</text>
</comment>
<evidence type="ECO:0000256" key="1">
    <source>
        <dbReference type="SAM" id="MobiDB-lite"/>
    </source>
</evidence>
<reference evidence="2" key="1">
    <citation type="submission" date="2021-02" db="EMBL/GenBank/DDBJ databases">
        <authorList>
            <person name="Nieuwenhuis M."/>
            <person name="Van De Peppel L.J.J."/>
        </authorList>
    </citation>
    <scope>NUCLEOTIDE SEQUENCE</scope>
    <source>
        <strain evidence="2">D49</strain>
    </source>
</reference>
<dbReference type="EMBL" id="JABCKI010005795">
    <property type="protein sequence ID" value="KAG5637901.1"/>
    <property type="molecule type" value="Genomic_DNA"/>
</dbReference>
<organism evidence="2 3">
    <name type="scientific">Sphagnurus paluster</name>
    <dbReference type="NCBI Taxonomy" id="117069"/>
    <lineage>
        <taxon>Eukaryota</taxon>
        <taxon>Fungi</taxon>
        <taxon>Dikarya</taxon>
        <taxon>Basidiomycota</taxon>
        <taxon>Agaricomycotina</taxon>
        <taxon>Agaricomycetes</taxon>
        <taxon>Agaricomycetidae</taxon>
        <taxon>Agaricales</taxon>
        <taxon>Tricholomatineae</taxon>
        <taxon>Lyophyllaceae</taxon>
        <taxon>Sphagnurus</taxon>
    </lineage>
</organism>
<feature type="region of interest" description="Disordered" evidence="1">
    <location>
        <begin position="209"/>
        <end position="228"/>
    </location>
</feature>
<proteinExistence type="predicted"/>
<reference evidence="2" key="2">
    <citation type="submission" date="2021-10" db="EMBL/GenBank/DDBJ databases">
        <title>Phylogenomics reveals ancestral predisposition of the termite-cultivated fungus Termitomyces towards a domesticated lifestyle.</title>
        <authorList>
            <person name="Auxier B."/>
            <person name="Grum-Grzhimaylo A."/>
            <person name="Cardenas M.E."/>
            <person name="Lodge J.D."/>
            <person name="Laessoe T."/>
            <person name="Pedersen O."/>
            <person name="Smith M.E."/>
            <person name="Kuyper T.W."/>
            <person name="Franco-Molano E.A."/>
            <person name="Baroni T.J."/>
            <person name="Aanen D.K."/>
        </authorList>
    </citation>
    <scope>NUCLEOTIDE SEQUENCE</scope>
    <source>
        <strain evidence="2">D49</strain>
    </source>
</reference>
<evidence type="ECO:0000313" key="2">
    <source>
        <dbReference type="EMBL" id="KAG5637901.1"/>
    </source>
</evidence>
<evidence type="ECO:0000313" key="3">
    <source>
        <dbReference type="Proteomes" id="UP000717328"/>
    </source>
</evidence>
<feature type="compositionally biased region" description="Low complexity" evidence="1">
    <location>
        <begin position="68"/>
        <end position="82"/>
    </location>
</feature>
<dbReference type="AlphaFoldDB" id="A0A9P7K4H0"/>
<feature type="region of interest" description="Disordered" evidence="1">
    <location>
        <begin position="25"/>
        <end position="96"/>
    </location>
</feature>
<sequence length="228" mass="25300">MSPRMPSQRLRLVTCHTLHLCSWAENSHQSRSSVKSSETSEESKASAPPIYKRFSRALPDATDYTRLSSSPQDAQSAPQSTQIAQEPKATTSPAYRRISRAMSNVPLVRWVSTQESEAPAPVPRAQIPQIREEPAVQSTPAYRRISRAISHASFLRNSASYNGTLSIEARKAEETTPTAVDTPIHRRFSRALSDESLAQAASRAEILEDENQAWGSPPRRQSRYLSAV</sequence>